<dbReference type="AlphaFoldDB" id="E4RV21"/>
<dbReference type="PROSITE" id="PS51257">
    <property type="entry name" value="PROKAR_LIPOPROTEIN"/>
    <property type="match status" value="1"/>
</dbReference>
<accession>E4RV21</accession>
<organism evidence="1 2">
    <name type="scientific">Leadbetterella byssophila (strain DSM 17132 / JCM 16389 / KACC 11308 / NBRC 106382 / 4M15)</name>
    <dbReference type="NCBI Taxonomy" id="649349"/>
    <lineage>
        <taxon>Bacteria</taxon>
        <taxon>Pseudomonadati</taxon>
        <taxon>Bacteroidota</taxon>
        <taxon>Cytophagia</taxon>
        <taxon>Cytophagales</taxon>
        <taxon>Leadbetterellaceae</taxon>
        <taxon>Leadbetterella</taxon>
    </lineage>
</organism>
<dbReference type="Proteomes" id="UP000007435">
    <property type="component" value="Chromosome"/>
</dbReference>
<dbReference type="KEGG" id="lby:Lbys_2214"/>
<dbReference type="EMBL" id="CP002305">
    <property type="protein sequence ID" value="ADQ17901.1"/>
    <property type="molecule type" value="Genomic_DNA"/>
</dbReference>
<gene>
    <name evidence="1" type="ordered locus">Lbys_2214</name>
</gene>
<proteinExistence type="predicted"/>
<evidence type="ECO:0008006" key="3">
    <source>
        <dbReference type="Google" id="ProtNLM"/>
    </source>
</evidence>
<dbReference type="HOGENOM" id="CLU_1530653_0_0_10"/>
<keyword evidence="2" id="KW-1185">Reference proteome</keyword>
<dbReference type="RefSeq" id="WP_013408947.1">
    <property type="nucleotide sequence ID" value="NC_014655.1"/>
</dbReference>
<protein>
    <recommendedName>
        <fullName evidence="3">Lipoprotein</fullName>
    </recommendedName>
</protein>
<evidence type="ECO:0000313" key="2">
    <source>
        <dbReference type="Proteomes" id="UP000007435"/>
    </source>
</evidence>
<evidence type="ECO:0000313" key="1">
    <source>
        <dbReference type="EMBL" id="ADQ17901.1"/>
    </source>
</evidence>
<reference evidence="1 2" key="2">
    <citation type="journal article" date="2011" name="Stand. Genomic Sci.">
        <title>Complete genome sequence of Leadbetterella byssophila type strain (4M15).</title>
        <authorList>
            <person name="Abt B."/>
            <person name="Teshima H."/>
            <person name="Lucas S."/>
            <person name="Lapidus A."/>
            <person name="Del Rio T.G."/>
            <person name="Nolan M."/>
            <person name="Tice H."/>
            <person name="Cheng J.F."/>
            <person name="Pitluck S."/>
            <person name="Liolios K."/>
            <person name="Pagani I."/>
            <person name="Ivanova N."/>
            <person name="Mavromatis K."/>
            <person name="Pati A."/>
            <person name="Tapia R."/>
            <person name="Han C."/>
            <person name="Goodwin L."/>
            <person name="Chen A."/>
            <person name="Palaniappan K."/>
            <person name="Land M."/>
            <person name="Hauser L."/>
            <person name="Chang Y.J."/>
            <person name="Jeffries C.D."/>
            <person name="Rohde M."/>
            <person name="Goker M."/>
            <person name="Tindall B.J."/>
            <person name="Detter J.C."/>
            <person name="Woyke T."/>
            <person name="Bristow J."/>
            <person name="Eisen J.A."/>
            <person name="Markowitz V."/>
            <person name="Hugenholtz P."/>
            <person name="Klenk H.P."/>
            <person name="Kyrpides N.C."/>
        </authorList>
    </citation>
    <scope>NUCLEOTIDE SEQUENCE [LARGE SCALE GENOMIC DNA]</scope>
    <source>
        <strain evidence="2">DSM 17132 / JCM 16389 / KACC 11308 / NBRC 106382 / 4M15</strain>
    </source>
</reference>
<name>E4RV21_LEAB4</name>
<sequence>MKLTTLKLTCCTLVIFLFFFACKNLEKEKGYISFKDGPSLALKEHGFYSESSFLNIKKDIFDDQKRIQISLNGDQFRPHELNIYLEESVWNEINMASGKYEVLFLKGVVFINSLEHNNQYSFKVKNEATDGLLNRLPKKYLSQDIKDVIGITLFGNHDAKIELRTGDDDAGGALL</sequence>
<reference key="1">
    <citation type="submission" date="2010-11" db="EMBL/GenBank/DDBJ databases">
        <title>The complete genome of Leadbetterella byssophila DSM 17132.</title>
        <authorList>
            <consortium name="US DOE Joint Genome Institute (JGI-PGF)"/>
            <person name="Lucas S."/>
            <person name="Copeland A."/>
            <person name="Lapidus A."/>
            <person name="Glavina del Rio T."/>
            <person name="Dalin E."/>
            <person name="Tice H."/>
            <person name="Bruce D."/>
            <person name="Goodwin L."/>
            <person name="Pitluck S."/>
            <person name="Kyrpides N."/>
            <person name="Mavromatis K."/>
            <person name="Ivanova N."/>
            <person name="Teshima H."/>
            <person name="Brettin T."/>
            <person name="Detter J.C."/>
            <person name="Han C."/>
            <person name="Tapia R."/>
            <person name="Land M."/>
            <person name="Hauser L."/>
            <person name="Markowitz V."/>
            <person name="Cheng J.-F."/>
            <person name="Hugenholtz P."/>
            <person name="Woyke T."/>
            <person name="Wu D."/>
            <person name="Tindall B."/>
            <person name="Pomrenke H.G."/>
            <person name="Brambilla E."/>
            <person name="Klenk H.-P."/>
            <person name="Eisen J.A."/>
        </authorList>
    </citation>
    <scope>NUCLEOTIDE SEQUENCE [LARGE SCALE GENOMIC DNA]</scope>
    <source>
        <strain>DSM 17132</strain>
    </source>
</reference>